<dbReference type="InterPro" id="IPR013103">
    <property type="entry name" value="RVT_2"/>
</dbReference>
<dbReference type="Pfam" id="PF07727">
    <property type="entry name" value="RVT_2"/>
    <property type="match status" value="1"/>
</dbReference>
<protein>
    <submittedName>
        <fullName evidence="3">Uncharacterized mitochondrial protein AtMg00810-like</fullName>
    </submittedName>
</protein>
<feature type="domain" description="Reverse transcriptase Ty1/copia-type" evidence="1">
    <location>
        <begin position="6"/>
        <end position="90"/>
    </location>
</feature>
<dbReference type="CDD" id="cd09272">
    <property type="entry name" value="RNase_HI_RT_Ty1"/>
    <property type="match status" value="1"/>
</dbReference>
<dbReference type="InterPro" id="IPR043502">
    <property type="entry name" value="DNA/RNA_pol_sf"/>
</dbReference>
<dbReference type="PANTHER" id="PTHR11439:SF500">
    <property type="entry name" value="RNA-DIRECTED DNA POLYMERASE"/>
    <property type="match status" value="1"/>
</dbReference>
<reference evidence="3" key="1">
    <citation type="submission" date="2025-08" db="UniProtKB">
        <authorList>
            <consortium name="RefSeq"/>
        </authorList>
    </citation>
    <scope>IDENTIFICATION</scope>
    <source>
        <tissue evidence="3">Seedling</tissue>
    </source>
</reference>
<evidence type="ECO:0000313" key="3">
    <source>
        <dbReference type="RefSeq" id="XP_048332802.2"/>
    </source>
</evidence>
<dbReference type="RefSeq" id="XP_048332802.2">
    <property type="nucleotide sequence ID" value="XM_048476845.2"/>
</dbReference>
<organism evidence="2 3">
    <name type="scientific">Ziziphus jujuba</name>
    <name type="common">Chinese jujube</name>
    <name type="synonym">Ziziphus sativa</name>
    <dbReference type="NCBI Taxonomy" id="326968"/>
    <lineage>
        <taxon>Eukaryota</taxon>
        <taxon>Viridiplantae</taxon>
        <taxon>Streptophyta</taxon>
        <taxon>Embryophyta</taxon>
        <taxon>Tracheophyta</taxon>
        <taxon>Spermatophyta</taxon>
        <taxon>Magnoliopsida</taxon>
        <taxon>eudicotyledons</taxon>
        <taxon>Gunneridae</taxon>
        <taxon>Pentapetalae</taxon>
        <taxon>rosids</taxon>
        <taxon>fabids</taxon>
        <taxon>Rosales</taxon>
        <taxon>Rhamnaceae</taxon>
        <taxon>Paliureae</taxon>
        <taxon>Ziziphus</taxon>
    </lineage>
</organism>
<proteinExistence type="predicted"/>
<evidence type="ECO:0000259" key="1">
    <source>
        <dbReference type="Pfam" id="PF07727"/>
    </source>
</evidence>
<name>A0ABM3IPL9_ZIZJJ</name>
<dbReference type="PANTHER" id="PTHR11439">
    <property type="entry name" value="GAG-POL-RELATED RETROTRANSPOSON"/>
    <property type="match status" value="1"/>
</dbReference>
<dbReference type="Proteomes" id="UP001652623">
    <property type="component" value="Chromosome 3"/>
</dbReference>
<accession>A0ABM3IPL9</accession>
<gene>
    <name evidence="3" type="primary">LOC125423202</name>
</gene>
<evidence type="ECO:0000313" key="2">
    <source>
        <dbReference type="Proteomes" id="UP001652623"/>
    </source>
</evidence>
<keyword evidence="2" id="KW-1185">Reference proteome</keyword>
<sequence>MYNSGTTCAMILVYVGDIIITGNNAIFVNQLIGNLNQQYSLKDLSDLHFFLGIEIHRCEGVMHLTQSKYIRDLLQKTKMDGAKEVSSPMLTGRQLFLYDGDLFDNPELYRSTIGALQYLTITRPEISCSVNKLSQFLHAPTTDHWETCKRLLRYLKGTIQYGLQLQASNQLVLHAFADSDWASNPNDRKYTSGYCIFLGASLISWSSKKQHVVARSSTEAEYRALAHVTAELCWLRNLSQELQFLFDKPIIWSDNIGVALLASNPVHHARVKHIEIDLHFVRDKVLDKELEICYVPSKEQIANIFTESLVDERKYCGVLLWSTVKFNSGSIVEYCQVQTHTVGSQSRLSWQRIKDPGVDLESCILCHDVML</sequence>
<dbReference type="GeneID" id="125423202"/>
<dbReference type="SUPFAM" id="SSF56672">
    <property type="entry name" value="DNA/RNA polymerases"/>
    <property type="match status" value="1"/>
</dbReference>